<feature type="domain" description="GST N-terminal" evidence="6">
    <location>
        <begin position="2"/>
        <end position="83"/>
    </location>
</feature>
<dbReference type="Proteomes" id="UP000186922">
    <property type="component" value="Unassembled WGS sequence"/>
</dbReference>
<dbReference type="EC" id="2.5.1.18" evidence="3"/>
<dbReference type="InterPro" id="IPR036282">
    <property type="entry name" value="Glutathione-S-Trfase_C_sf"/>
</dbReference>
<dbReference type="GO" id="GO:0004364">
    <property type="term" value="F:glutathione transferase activity"/>
    <property type="evidence" value="ECO:0007669"/>
    <property type="project" value="UniProtKB-EC"/>
</dbReference>
<evidence type="ECO:0000313" key="9">
    <source>
        <dbReference type="Proteomes" id="UP000186922"/>
    </source>
</evidence>
<evidence type="ECO:0000256" key="3">
    <source>
        <dbReference type="ARBA" id="ARBA00012452"/>
    </source>
</evidence>
<dbReference type="OrthoDB" id="4951845at2759"/>
<comment type="catalytic activity">
    <reaction evidence="5">
        <text>RX + glutathione = an S-substituted glutathione + a halide anion + H(+)</text>
        <dbReference type="Rhea" id="RHEA:16437"/>
        <dbReference type="ChEBI" id="CHEBI:15378"/>
        <dbReference type="ChEBI" id="CHEBI:16042"/>
        <dbReference type="ChEBI" id="CHEBI:17792"/>
        <dbReference type="ChEBI" id="CHEBI:57925"/>
        <dbReference type="ChEBI" id="CHEBI:90779"/>
        <dbReference type="EC" id="2.5.1.18"/>
    </reaction>
</comment>
<evidence type="ECO:0000256" key="2">
    <source>
        <dbReference type="ARBA" id="ARBA00005861"/>
    </source>
</evidence>
<dbReference type="PANTHER" id="PTHR11571:SF222">
    <property type="entry name" value="GLUTATHIONE TRANSFERASE"/>
    <property type="match status" value="1"/>
</dbReference>
<dbReference type="PROSITE" id="PS50405">
    <property type="entry name" value="GST_CTER"/>
    <property type="match status" value="1"/>
</dbReference>
<dbReference type="AlphaFoldDB" id="A0A1D1VZS8"/>
<dbReference type="InterPro" id="IPR040079">
    <property type="entry name" value="Glutathione_S-Trfase"/>
</dbReference>
<dbReference type="InterPro" id="IPR004046">
    <property type="entry name" value="GST_C"/>
</dbReference>
<dbReference type="PANTHER" id="PTHR11571">
    <property type="entry name" value="GLUTATHIONE S-TRANSFERASE"/>
    <property type="match status" value="1"/>
</dbReference>
<keyword evidence="4" id="KW-0808">Transferase</keyword>
<comment type="function">
    <text evidence="1">Conjugation of reduced glutathione to a wide number of exogenous and endogenous hydrophobic electrophiles.</text>
</comment>
<evidence type="ECO:0000259" key="6">
    <source>
        <dbReference type="PROSITE" id="PS50404"/>
    </source>
</evidence>
<evidence type="ECO:0000256" key="1">
    <source>
        <dbReference type="ARBA" id="ARBA00003701"/>
    </source>
</evidence>
<reference evidence="8 9" key="1">
    <citation type="journal article" date="2016" name="Nat. Commun.">
        <title>Extremotolerant tardigrade genome and improved radiotolerance of human cultured cells by tardigrade-unique protein.</title>
        <authorList>
            <person name="Hashimoto T."/>
            <person name="Horikawa D.D."/>
            <person name="Saito Y."/>
            <person name="Kuwahara H."/>
            <person name="Kozuka-Hata H."/>
            <person name="Shin-I T."/>
            <person name="Minakuchi Y."/>
            <person name="Ohishi K."/>
            <person name="Motoyama A."/>
            <person name="Aizu T."/>
            <person name="Enomoto A."/>
            <person name="Kondo K."/>
            <person name="Tanaka S."/>
            <person name="Hara Y."/>
            <person name="Koshikawa S."/>
            <person name="Sagara H."/>
            <person name="Miura T."/>
            <person name="Yokobori S."/>
            <person name="Miyagawa K."/>
            <person name="Suzuki Y."/>
            <person name="Kubo T."/>
            <person name="Oyama M."/>
            <person name="Kohara Y."/>
            <person name="Fujiyama A."/>
            <person name="Arakawa K."/>
            <person name="Katayama T."/>
            <person name="Toyoda A."/>
            <person name="Kunieda T."/>
        </authorList>
    </citation>
    <scope>NUCLEOTIDE SEQUENCE [LARGE SCALE GENOMIC DNA]</scope>
    <source>
        <strain evidence="8 9">YOKOZUNA-1</strain>
    </source>
</reference>
<comment type="similarity">
    <text evidence="2">Belongs to the GST superfamily. Mu family.</text>
</comment>
<evidence type="ECO:0000259" key="7">
    <source>
        <dbReference type="PROSITE" id="PS50405"/>
    </source>
</evidence>
<evidence type="ECO:0000256" key="5">
    <source>
        <dbReference type="ARBA" id="ARBA00047960"/>
    </source>
</evidence>
<dbReference type="STRING" id="947166.A0A1D1VZS8"/>
<evidence type="ECO:0000256" key="4">
    <source>
        <dbReference type="ARBA" id="ARBA00022679"/>
    </source>
</evidence>
<gene>
    <name evidence="8" type="primary">RvY_16445</name>
    <name evidence="8" type="synonym">RvY_16445.1</name>
    <name evidence="8" type="ORF">RvY_16445-1</name>
</gene>
<proteinExistence type="inferred from homology"/>
<dbReference type="Pfam" id="PF02798">
    <property type="entry name" value="GST_N"/>
    <property type="match status" value="1"/>
</dbReference>
<dbReference type="Gene3D" id="1.20.1050.10">
    <property type="match status" value="1"/>
</dbReference>
<name>A0A1D1VZS8_RAMVA</name>
<dbReference type="GO" id="GO:0006749">
    <property type="term" value="P:glutathione metabolic process"/>
    <property type="evidence" value="ECO:0007669"/>
    <property type="project" value="TreeGrafter"/>
</dbReference>
<protein>
    <recommendedName>
        <fullName evidence="3">glutathione transferase</fullName>
        <ecNumber evidence="3">2.5.1.18</ecNumber>
    </recommendedName>
</protein>
<dbReference type="EMBL" id="BDGG01000013">
    <property type="protein sequence ID" value="GAV06456.1"/>
    <property type="molecule type" value="Genomic_DNA"/>
</dbReference>
<accession>A0A1D1VZS8</accession>
<evidence type="ECO:0000313" key="8">
    <source>
        <dbReference type="EMBL" id="GAV06456.1"/>
    </source>
</evidence>
<organism evidence="8 9">
    <name type="scientific">Ramazzottius varieornatus</name>
    <name type="common">Water bear</name>
    <name type="synonym">Tardigrade</name>
    <dbReference type="NCBI Taxonomy" id="947166"/>
    <lineage>
        <taxon>Eukaryota</taxon>
        <taxon>Metazoa</taxon>
        <taxon>Ecdysozoa</taxon>
        <taxon>Tardigrada</taxon>
        <taxon>Eutardigrada</taxon>
        <taxon>Parachela</taxon>
        <taxon>Hypsibioidea</taxon>
        <taxon>Ramazzottiidae</taxon>
        <taxon>Ramazzottius</taxon>
    </lineage>
</organism>
<dbReference type="Gene3D" id="3.40.30.10">
    <property type="entry name" value="Glutaredoxin"/>
    <property type="match status" value="1"/>
</dbReference>
<sequence>MAPMIFGYWDVRGIFQPIRYVLEHVGEQYEFKSYSVGTNTWFEQKASLGMDFPNLPYLIDGDVQLTQSNAILHYLGKKYGLVAKNEKDQRIQDMFDGMLWDITYGAAMFFYPHMRGRMYPDGLEEGKSTYLNAKIKPKLEELDRWMANKRYIFGDTMHYNDFVLFERLDAHHTAFPDLLAQYPNLQRFYHDMLNEKGVETVLGSDKWSKAFNGPQADWGGPEGFHQPWDPKTRSSVGFRKRLVDRGACLLTVPEALSCLSAIMWHCSRFITLHPICRGGVFYQQFRVRESTWMNRQYDIALSIAPVLCSVLKSPNLLREIESRNRF</sequence>
<keyword evidence="9" id="KW-1185">Reference proteome</keyword>
<dbReference type="SUPFAM" id="SSF47616">
    <property type="entry name" value="GST C-terminal domain-like"/>
    <property type="match status" value="1"/>
</dbReference>
<dbReference type="PROSITE" id="PS50404">
    <property type="entry name" value="GST_NTER"/>
    <property type="match status" value="1"/>
</dbReference>
<comment type="caution">
    <text evidence="8">The sequence shown here is derived from an EMBL/GenBank/DDBJ whole genome shotgun (WGS) entry which is preliminary data.</text>
</comment>
<dbReference type="InterPro" id="IPR050213">
    <property type="entry name" value="GST_superfamily"/>
</dbReference>
<feature type="domain" description="GST C-terminal" evidence="7">
    <location>
        <begin position="85"/>
        <end position="216"/>
    </location>
</feature>
<dbReference type="InterPro" id="IPR036249">
    <property type="entry name" value="Thioredoxin-like_sf"/>
</dbReference>
<dbReference type="Pfam" id="PF14497">
    <property type="entry name" value="GST_C_3"/>
    <property type="match status" value="1"/>
</dbReference>
<dbReference type="SUPFAM" id="SSF52833">
    <property type="entry name" value="Thioredoxin-like"/>
    <property type="match status" value="1"/>
</dbReference>
<dbReference type="InterPro" id="IPR004045">
    <property type="entry name" value="Glutathione_S-Trfase_N"/>
</dbReference>
<dbReference type="InterPro" id="IPR010987">
    <property type="entry name" value="Glutathione-S-Trfase_C-like"/>
</dbReference>
<dbReference type="SFLD" id="SFLDS00019">
    <property type="entry name" value="Glutathione_Transferase_(cytos"/>
    <property type="match status" value="1"/>
</dbReference>